<dbReference type="SUPFAM" id="SSF52540">
    <property type="entry name" value="P-loop containing nucleoside triphosphate hydrolases"/>
    <property type="match status" value="1"/>
</dbReference>
<dbReference type="InterPro" id="IPR011545">
    <property type="entry name" value="DEAD/DEAH_box_helicase_dom"/>
</dbReference>
<evidence type="ECO:0000256" key="2">
    <source>
        <dbReference type="ARBA" id="ARBA00022840"/>
    </source>
</evidence>
<keyword evidence="1" id="KW-0547">Nucleotide-binding</keyword>
<dbReference type="Gene3D" id="3.40.50.300">
    <property type="entry name" value="P-loop containing nucleotide triphosphate hydrolases"/>
    <property type="match status" value="2"/>
</dbReference>
<dbReference type="GO" id="GO:0006270">
    <property type="term" value="P:DNA replication initiation"/>
    <property type="evidence" value="ECO:0007669"/>
    <property type="project" value="TreeGrafter"/>
</dbReference>
<name>A0A0E2UDU5_9STRE</name>
<evidence type="ECO:0000313" key="4">
    <source>
        <dbReference type="EMBL" id="PCH14419.1"/>
    </source>
</evidence>
<dbReference type="PANTHER" id="PTHR30580:SF1">
    <property type="entry name" value="COMF OPERON PROTEIN 1"/>
    <property type="match status" value="1"/>
</dbReference>
<dbReference type="AlphaFoldDB" id="A0A0E2UDU5"/>
<comment type="caution">
    <text evidence="4">The sequence shown here is derived from an EMBL/GenBank/DDBJ whole genome shotgun (WGS) entry which is preliminary data.</text>
</comment>
<sequence>MGKNYYEQGRLFTEQQMKNVITAKTFSMKESMSMESGKQCCNRCFQEVAKTNLLPNGKTYCRFCIAFGRVESESQLYYFAPQAFPKGDYLRWNGQLTPYQEKISEFLLGNYLNKKNSLVHAVTGAGKTEMIYKLIESVINQGGWVCFTSPRVDVCIDIKNRLVRDFSCPITIMYGGSEEYRPAPLIVSTTHQLLKFYRAFDLLIIDEVDAFPFLGNVVLNKATQSCLKEEGKVVCLTATSTNELEQKVSDGHYEKIRLSRRFHNHPLVVPKFQLIYPLSKQFEKNKFPNLLSNLISQQRQTAFPLLIFYPLITEGEKFTKILQKAFPKEKIAFVSSKSDDRKEKIDAFKKRQIDILVTTTILERGVTFPEVDVYVILANHKLFTSSSLIQIAGRVGRSVSRPSGQLLFIHEGVSLQMKKARKQIIEMNKEAYGE</sequence>
<organism evidence="4 5">
    <name type="scientific">Streptococcus parauberis</name>
    <dbReference type="NCBI Taxonomy" id="1348"/>
    <lineage>
        <taxon>Bacteria</taxon>
        <taxon>Bacillati</taxon>
        <taxon>Bacillota</taxon>
        <taxon>Bacilli</taxon>
        <taxon>Lactobacillales</taxon>
        <taxon>Streptococcaceae</taxon>
        <taxon>Streptococcus</taxon>
    </lineage>
</organism>
<gene>
    <name evidence="4" type="primary">mfd_1</name>
    <name evidence="4" type="ORF">A9Y57_00003</name>
</gene>
<dbReference type="Pfam" id="PF00271">
    <property type="entry name" value="Helicase_C"/>
    <property type="match status" value="1"/>
</dbReference>
<protein>
    <submittedName>
        <fullName evidence="4">Transcription-repair-coupling factor</fullName>
    </submittedName>
</protein>
<dbReference type="PROSITE" id="PS51194">
    <property type="entry name" value="HELICASE_CTER"/>
    <property type="match status" value="1"/>
</dbReference>
<evidence type="ECO:0000256" key="3">
    <source>
        <dbReference type="ARBA" id="ARBA00023125"/>
    </source>
</evidence>
<dbReference type="GO" id="GO:0003677">
    <property type="term" value="F:DNA binding"/>
    <property type="evidence" value="ECO:0007669"/>
    <property type="project" value="UniProtKB-KW"/>
</dbReference>
<dbReference type="GO" id="GO:0006302">
    <property type="term" value="P:double-strand break repair"/>
    <property type="evidence" value="ECO:0007669"/>
    <property type="project" value="TreeGrafter"/>
</dbReference>
<dbReference type="InterPro" id="IPR027417">
    <property type="entry name" value="P-loop_NTPase"/>
</dbReference>
<dbReference type="PANTHER" id="PTHR30580">
    <property type="entry name" value="PRIMOSOMAL PROTEIN N"/>
    <property type="match status" value="1"/>
</dbReference>
<proteinExistence type="predicted"/>
<accession>A0A0E2UDU5</accession>
<dbReference type="eggNOG" id="COG4098">
    <property type="taxonomic scope" value="Bacteria"/>
</dbReference>
<dbReference type="SMART" id="SM00490">
    <property type="entry name" value="HELICc"/>
    <property type="match status" value="1"/>
</dbReference>
<dbReference type="SMART" id="SM00487">
    <property type="entry name" value="DEXDc"/>
    <property type="match status" value="1"/>
</dbReference>
<dbReference type="RefSeq" id="WP_045407612.1">
    <property type="nucleotide sequence ID" value="NZ_BAWT01000021.1"/>
</dbReference>
<dbReference type="InterPro" id="IPR001650">
    <property type="entry name" value="Helicase_C-like"/>
</dbReference>
<dbReference type="PROSITE" id="PS51192">
    <property type="entry name" value="HELICASE_ATP_BIND_1"/>
    <property type="match status" value="1"/>
</dbReference>
<keyword evidence="2" id="KW-0067">ATP-binding</keyword>
<dbReference type="STRING" id="936154.STP_1229"/>
<keyword evidence="3" id="KW-0238">DNA-binding</keyword>
<dbReference type="InterPro" id="IPR014001">
    <property type="entry name" value="Helicase_ATP-bd"/>
</dbReference>
<dbReference type="GO" id="GO:0006310">
    <property type="term" value="P:DNA recombination"/>
    <property type="evidence" value="ECO:0007669"/>
    <property type="project" value="TreeGrafter"/>
</dbReference>
<evidence type="ECO:0000256" key="1">
    <source>
        <dbReference type="ARBA" id="ARBA00022741"/>
    </source>
</evidence>
<evidence type="ECO:0000313" key="5">
    <source>
        <dbReference type="Proteomes" id="UP000217465"/>
    </source>
</evidence>
<dbReference type="GO" id="GO:0043138">
    <property type="term" value="F:3'-5' DNA helicase activity"/>
    <property type="evidence" value="ECO:0007669"/>
    <property type="project" value="TreeGrafter"/>
</dbReference>
<dbReference type="Proteomes" id="UP000217465">
    <property type="component" value="Unassembled WGS sequence"/>
</dbReference>
<dbReference type="GO" id="GO:0005524">
    <property type="term" value="F:ATP binding"/>
    <property type="evidence" value="ECO:0007669"/>
    <property type="project" value="UniProtKB-KW"/>
</dbReference>
<dbReference type="Pfam" id="PF00270">
    <property type="entry name" value="DEAD"/>
    <property type="match status" value="1"/>
</dbReference>
<reference evidence="4 5" key="1">
    <citation type="submission" date="2016-06" db="EMBL/GenBank/DDBJ databases">
        <authorList>
            <person name="Haines A.N."/>
            <person name="Council K.R."/>
        </authorList>
    </citation>
    <scope>NUCLEOTIDE SEQUENCE [LARGE SCALE GENOMIC DNA]</scope>
    <source>
        <strain evidence="4 5">SP158-29</strain>
    </source>
</reference>
<dbReference type="EMBL" id="NSGR01000001">
    <property type="protein sequence ID" value="PCH14419.1"/>
    <property type="molecule type" value="Genomic_DNA"/>
</dbReference>